<gene>
    <name evidence="1" type="ORF">GAYE_HTGSCF06PCTG21G0285</name>
    <name evidence="2" type="ORF">GAYE_SCF06G2697</name>
</gene>
<dbReference type="AlphaFoldDB" id="A0AAV9I331"/>
<name>A0AAV9I331_9RHOD</name>
<evidence type="ECO:0000313" key="1">
    <source>
        <dbReference type="EMBL" id="KAK4522399.1"/>
    </source>
</evidence>
<sequence length="69" mass="8139">MGSSSNPAASRLCSVRQILRRPDIFSVENKKSWKTDSSVIVALEKLRFLRWIWEIPINVRETVQQFTYR</sequence>
<evidence type="ECO:0000313" key="2">
    <source>
        <dbReference type="EMBL" id="KAK4524794.1"/>
    </source>
</evidence>
<dbReference type="EMBL" id="JANCYU010000026">
    <property type="protein sequence ID" value="KAK4524794.1"/>
    <property type="molecule type" value="Genomic_DNA"/>
</dbReference>
<evidence type="ECO:0000313" key="3">
    <source>
        <dbReference type="Proteomes" id="UP001300502"/>
    </source>
</evidence>
<accession>A0AAV9I331</accession>
<protein>
    <submittedName>
        <fullName evidence="1">Uncharacterized protein</fullName>
    </submittedName>
</protein>
<dbReference type="EMBL" id="JANCYU010000004">
    <property type="protein sequence ID" value="KAK4522399.1"/>
    <property type="molecule type" value="Genomic_DNA"/>
</dbReference>
<reference evidence="1 3" key="1">
    <citation type="submission" date="2022-07" db="EMBL/GenBank/DDBJ databases">
        <title>Genome-wide signatures of adaptation to extreme environments.</title>
        <authorList>
            <person name="Cho C.H."/>
            <person name="Yoon H.S."/>
        </authorList>
    </citation>
    <scope>NUCLEOTIDE SEQUENCE [LARGE SCALE GENOMIC DNA]</scope>
    <source>
        <strain evidence="1 3">108.79 E11</strain>
    </source>
</reference>
<keyword evidence="3" id="KW-1185">Reference proteome</keyword>
<dbReference type="Proteomes" id="UP001300502">
    <property type="component" value="Unassembled WGS sequence"/>
</dbReference>
<proteinExistence type="predicted"/>
<organism evidence="1 3">
    <name type="scientific">Galdieria yellowstonensis</name>
    <dbReference type="NCBI Taxonomy" id="3028027"/>
    <lineage>
        <taxon>Eukaryota</taxon>
        <taxon>Rhodophyta</taxon>
        <taxon>Bangiophyceae</taxon>
        <taxon>Galdieriales</taxon>
        <taxon>Galdieriaceae</taxon>
        <taxon>Galdieria</taxon>
    </lineage>
</organism>
<comment type="caution">
    <text evidence="1">The sequence shown here is derived from an EMBL/GenBank/DDBJ whole genome shotgun (WGS) entry which is preliminary data.</text>
</comment>